<dbReference type="EMBL" id="UYYG01001151">
    <property type="protein sequence ID" value="VDN55128.1"/>
    <property type="molecule type" value="Genomic_DNA"/>
</dbReference>
<dbReference type="STRING" id="318479.A0A0N4U264"/>
<dbReference type="EC" id="2.7.7.-" evidence="9"/>
<evidence type="ECO:0000256" key="8">
    <source>
        <dbReference type="ARBA" id="ARBA00023163"/>
    </source>
</evidence>
<gene>
    <name evidence="10" type="ORF">DME_LOCUS5101</name>
</gene>
<evidence type="ECO:0000313" key="11">
    <source>
        <dbReference type="Proteomes" id="UP000038040"/>
    </source>
</evidence>
<evidence type="ECO:0000256" key="9">
    <source>
        <dbReference type="RuleBase" id="RU003514"/>
    </source>
</evidence>
<dbReference type="GO" id="GO:0006269">
    <property type="term" value="P:DNA replication, synthesis of primer"/>
    <property type="evidence" value="ECO:0007669"/>
    <property type="project" value="UniProtKB-KW"/>
</dbReference>
<dbReference type="Pfam" id="PF01896">
    <property type="entry name" value="DNA_primase_S"/>
    <property type="match status" value="1"/>
</dbReference>
<reference evidence="10 12" key="2">
    <citation type="submission" date="2018-11" db="EMBL/GenBank/DDBJ databases">
        <authorList>
            <consortium name="Pathogen Informatics"/>
        </authorList>
    </citation>
    <scope>NUCLEOTIDE SEQUENCE [LARGE SCALE GENOMIC DNA]</scope>
</reference>
<dbReference type="CDD" id="cd04860">
    <property type="entry name" value="AE_Prim_S"/>
    <property type="match status" value="1"/>
</dbReference>
<dbReference type="PANTHER" id="PTHR10536">
    <property type="entry name" value="DNA PRIMASE SMALL SUBUNIT"/>
    <property type="match status" value="1"/>
</dbReference>
<dbReference type="SUPFAM" id="SSF56747">
    <property type="entry name" value="Prim-pol domain"/>
    <property type="match status" value="1"/>
</dbReference>
<keyword evidence="8" id="KW-0804">Transcription</keyword>
<dbReference type="InterPro" id="IPR014052">
    <property type="entry name" value="DNA_primase_ssu_euk/arc"/>
</dbReference>
<keyword evidence="4 9" id="KW-0808">Transferase</keyword>
<proteinExistence type="inferred from homology"/>
<name>A0A0N4U264_DRAME</name>
<evidence type="ECO:0000256" key="3">
    <source>
        <dbReference type="ARBA" id="ARBA00022515"/>
    </source>
</evidence>
<evidence type="ECO:0000256" key="5">
    <source>
        <dbReference type="ARBA" id="ARBA00022695"/>
    </source>
</evidence>
<evidence type="ECO:0000256" key="6">
    <source>
        <dbReference type="ARBA" id="ARBA00022705"/>
    </source>
</evidence>
<evidence type="ECO:0000256" key="4">
    <source>
        <dbReference type="ARBA" id="ARBA00022679"/>
    </source>
</evidence>
<keyword evidence="3 9" id="KW-0639">Primosome</keyword>
<dbReference type="GO" id="GO:0003899">
    <property type="term" value="F:DNA-directed RNA polymerase activity"/>
    <property type="evidence" value="ECO:0007669"/>
    <property type="project" value="InterPro"/>
</dbReference>
<dbReference type="GO" id="GO:0005658">
    <property type="term" value="C:alpha DNA polymerase:primase complex"/>
    <property type="evidence" value="ECO:0007669"/>
    <property type="project" value="UniProtKB-ARBA"/>
</dbReference>
<dbReference type="WBParaSite" id="DME_0000074101-mRNA-1">
    <property type="protein sequence ID" value="DME_0000074101-mRNA-1"/>
    <property type="gene ID" value="DME_0000074101"/>
</dbReference>
<accession>A0A0N4U264</accession>
<dbReference type="AlphaFoldDB" id="A0A0N4U264"/>
<evidence type="ECO:0000256" key="7">
    <source>
        <dbReference type="ARBA" id="ARBA00022723"/>
    </source>
</evidence>
<dbReference type="GO" id="GO:0046872">
    <property type="term" value="F:metal ion binding"/>
    <property type="evidence" value="ECO:0007669"/>
    <property type="project" value="UniProtKB-KW"/>
</dbReference>
<evidence type="ECO:0000313" key="13">
    <source>
        <dbReference type="WBParaSite" id="DME_0000074101-mRNA-1"/>
    </source>
</evidence>
<evidence type="ECO:0000256" key="1">
    <source>
        <dbReference type="ARBA" id="ARBA00009762"/>
    </source>
</evidence>
<keyword evidence="2 9" id="KW-0240">DNA-directed RNA polymerase</keyword>
<evidence type="ECO:0000313" key="12">
    <source>
        <dbReference type="Proteomes" id="UP000274756"/>
    </source>
</evidence>
<keyword evidence="5" id="KW-0548">Nucleotidyltransferase</keyword>
<evidence type="ECO:0000313" key="10">
    <source>
        <dbReference type="EMBL" id="VDN55128.1"/>
    </source>
</evidence>
<organism evidence="11 13">
    <name type="scientific">Dracunculus medinensis</name>
    <name type="common">Guinea worm</name>
    <dbReference type="NCBI Taxonomy" id="318479"/>
    <lineage>
        <taxon>Eukaryota</taxon>
        <taxon>Metazoa</taxon>
        <taxon>Ecdysozoa</taxon>
        <taxon>Nematoda</taxon>
        <taxon>Chromadorea</taxon>
        <taxon>Rhabditida</taxon>
        <taxon>Spirurina</taxon>
        <taxon>Dracunculoidea</taxon>
        <taxon>Dracunculidae</taxon>
        <taxon>Dracunculus</taxon>
    </lineage>
</organism>
<dbReference type="Proteomes" id="UP000274756">
    <property type="component" value="Unassembled WGS sequence"/>
</dbReference>
<dbReference type="Gene3D" id="3.90.920.10">
    <property type="entry name" value="DNA primase, PRIM domain"/>
    <property type="match status" value="2"/>
</dbReference>
<dbReference type="Proteomes" id="UP000038040">
    <property type="component" value="Unplaced"/>
</dbReference>
<dbReference type="InterPro" id="IPR002755">
    <property type="entry name" value="DNA_primase_S"/>
</dbReference>
<keyword evidence="12" id="KW-1185">Reference proteome</keyword>
<evidence type="ECO:0000256" key="2">
    <source>
        <dbReference type="ARBA" id="ARBA00022478"/>
    </source>
</evidence>
<reference evidence="13" key="1">
    <citation type="submission" date="2017-02" db="UniProtKB">
        <authorList>
            <consortium name="WormBaseParasite"/>
        </authorList>
    </citation>
    <scope>IDENTIFICATION</scope>
</reference>
<sequence length="311" mass="36897">MSFDPSLLSQNLAVYYKRLFPFKLFCKWMSYGKSYSDYFALREFAFIIEGDIYLRYRSFSDPLEFERELRKVNPFKLDIGAVFNRKPKDSKKFADVRPVHREFVIDIDLSDYDTIRSCCSEAKICFKCWRWITIKKFIIVYCKIWKNFRRFLNFLGHFNWKHCLWVFSGRRGIHCWVADESARKLSNAGRSAISEYLTLLNFLSLAVACFKIFVLKHAYPRLDINVSKDMRHLLKSPFCIHPKTGIMSVPISPQQVSNLNIDDLPRIDIFVIFLIFADFFLFVEYKYTSMAPFVQVFEDFVSNLLLDILEC</sequence>
<comment type="similarity">
    <text evidence="1 9">Belongs to the eukaryotic-type primase small subunit family.</text>
</comment>
<keyword evidence="6 9" id="KW-0235">DNA replication</keyword>
<protein>
    <recommendedName>
        <fullName evidence="9">DNA primase</fullName>
        <ecNumber evidence="9">2.7.7.-</ecNumber>
    </recommendedName>
</protein>
<dbReference type="OrthoDB" id="19606at2759"/>
<keyword evidence="7" id="KW-0479">Metal-binding</keyword>